<gene>
    <name evidence="1" type="ORF">NUM_50670</name>
</gene>
<dbReference type="Proteomes" id="UP000614996">
    <property type="component" value="Unassembled WGS sequence"/>
</dbReference>
<accession>A0A8J4ENH2</accession>
<evidence type="ECO:0000313" key="2">
    <source>
        <dbReference type="Proteomes" id="UP000614996"/>
    </source>
</evidence>
<dbReference type="AlphaFoldDB" id="A0A8J4ENH2"/>
<comment type="caution">
    <text evidence="1">The sequence shown here is derived from an EMBL/GenBank/DDBJ whole genome shotgun (WGS) entry which is preliminary data.</text>
</comment>
<protein>
    <submittedName>
        <fullName evidence="1">Uncharacterized protein</fullName>
    </submittedName>
</protein>
<name>A0A8J4ENH2_9ACTN</name>
<organism evidence="1 2">
    <name type="scientific">Actinocatenispora comari</name>
    <dbReference type="NCBI Taxonomy" id="2807577"/>
    <lineage>
        <taxon>Bacteria</taxon>
        <taxon>Bacillati</taxon>
        <taxon>Actinomycetota</taxon>
        <taxon>Actinomycetes</taxon>
        <taxon>Micromonosporales</taxon>
        <taxon>Micromonosporaceae</taxon>
        <taxon>Actinocatenispora</taxon>
    </lineage>
</organism>
<keyword evidence="2" id="KW-1185">Reference proteome</keyword>
<proteinExistence type="predicted"/>
<sequence>MGVRAWWQRLWRRWRRPDPGAETIGSVRTRGKEQIAKYDTRFRGNNPF</sequence>
<evidence type="ECO:0000313" key="1">
    <source>
        <dbReference type="EMBL" id="GIL29813.1"/>
    </source>
</evidence>
<dbReference type="EMBL" id="BOPO01000108">
    <property type="protein sequence ID" value="GIL29813.1"/>
    <property type="molecule type" value="Genomic_DNA"/>
</dbReference>
<reference evidence="2" key="1">
    <citation type="journal article" date="2021" name="Int. J. Syst. Evol. Microbiol.">
        <title>Actinocatenispora comari sp. nov., an endophytic actinomycete isolated from aerial parts of Comarum salesowianum.</title>
        <authorList>
            <person name="Oyunbileg N."/>
            <person name="Iizaka Y."/>
            <person name="Hamada M."/>
            <person name="Davaapurev B.O."/>
            <person name="Fukumoto A."/>
            <person name="Tsetseg B."/>
            <person name="Kato F."/>
            <person name="Tamura T."/>
            <person name="Batkhuu J."/>
            <person name="Anzai Y."/>
        </authorList>
    </citation>
    <scope>NUCLEOTIDE SEQUENCE [LARGE SCALE GENOMIC DNA]</scope>
    <source>
        <strain evidence="2">NUM-2625</strain>
    </source>
</reference>
<dbReference type="RefSeq" id="WP_207127478.1">
    <property type="nucleotide sequence ID" value="NZ_BOPO01000108.1"/>
</dbReference>